<dbReference type="OrthoDB" id="9770415at2"/>
<name>A0A1H6Q550_9FIRM</name>
<dbReference type="GO" id="GO:0005886">
    <property type="term" value="C:plasma membrane"/>
    <property type="evidence" value="ECO:0007669"/>
    <property type="project" value="UniProtKB-SubCell"/>
</dbReference>
<feature type="transmembrane region" description="Helical" evidence="9">
    <location>
        <begin position="51"/>
        <end position="76"/>
    </location>
</feature>
<proteinExistence type="predicted"/>
<dbReference type="PROSITE" id="PS00211">
    <property type="entry name" value="ABC_TRANSPORTER_1"/>
    <property type="match status" value="1"/>
</dbReference>
<dbReference type="Pfam" id="PF00005">
    <property type="entry name" value="ABC_tran"/>
    <property type="match status" value="1"/>
</dbReference>
<dbReference type="STRING" id="322505.SAMN04487836_11433"/>
<dbReference type="InterPro" id="IPR036640">
    <property type="entry name" value="ABC1_TM_sf"/>
</dbReference>
<keyword evidence="4 9" id="KW-0812">Transmembrane</keyword>
<evidence type="ECO:0000256" key="9">
    <source>
        <dbReference type="SAM" id="Phobius"/>
    </source>
</evidence>
<dbReference type="Proteomes" id="UP000183028">
    <property type="component" value="Unassembled WGS sequence"/>
</dbReference>
<dbReference type="InterPro" id="IPR027417">
    <property type="entry name" value="P-loop_NTPase"/>
</dbReference>
<dbReference type="PANTHER" id="PTHR43394">
    <property type="entry name" value="ATP-DEPENDENT PERMEASE MDL1, MITOCHONDRIAL"/>
    <property type="match status" value="1"/>
</dbReference>
<gene>
    <name evidence="12" type="ORF">SAMN04487834_100221</name>
</gene>
<keyword evidence="6 12" id="KW-0067">ATP-binding</keyword>
<dbReference type="Gene3D" id="1.20.1560.10">
    <property type="entry name" value="ABC transporter type 1, transmembrane domain"/>
    <property type="match status" value="1"/>
</dbReference>
<evidence type="ECO:0000256" key="1">
    <source>
        <dbReference type="ARBA" id="ARBA00004651"/>
    </source>
</evidence>
<reference evidence="13" key="1">
    <citation type="submission" date="2016-10" db="EMBL/GenBank/DDBJ databases">
        <authorList>
            <person name="Varghese N."/>
            <person name="Submissions S."/>
        </authorList>
    </citation>
    <scope>NUCLEOTIDE SEQUENCE [LARGE SCALE GENOMIC DNA]</scope>
    <source>
        <strain evidence="13">DSM 20406</strain>
    </source>
</reference>
<dbReference type="PROSITE" id="PS50893">
    <property type="entry name" value="ABC_TRANSPORTER_2"/>
    <property type="match status" value="1"/>
</dbReference>
<dbReference type="FunFam" id="3.40.50.300:FF:000221">
    <property type="entry name" value="Multidrug ABC transporter ATP-binding protein"/>
    <property type="match status" value="1"/>
</dbReference>
<dbReference type="CDD" id="cd18548">
    <property type="entry name" value="ABC_6TM_Tm287_like"/>
    <property type="match status" value="1"/>
</dbReference>
<evidence type="ECO:0000256" key="2">
    <source>
        <dbReference type="ARBA" id="ARBA00022448"/>
    </source>
</evidence>
<feature type="transmembrane region" description="Helical" evidence="9">
    <location>
        <begin position="237"/>
        <end position="259"/>
    </location>
</feature>
<evidence type="ECO:0000313" key="13">
    <source>
        <dbReference type="Proteomes" id="UP000183028"/>
    </source>
</evidence>
<evidence type="ECO:0000256" key="8">
    <source>
        <dbReference type="ARBA" id="ARBA00023136"/>
    </source>
</evidence>
<sequence length="570" mass="63692">MFWKKYFKPYKWQGILGFFFKLVEAFFELMVPVVVAKIIDQGIAKGNTTYIIHMGIVMFVLALAGYGSAIICQYFASLTSQGMGTLMRRDMFEAINNYDYEDLDTLGTPTLITRITNDVNQLQLAIAMTIRLLSRSPFIIIGSLVMAFILNWQVGVVFLVISPLIALAIYFVMSRTQPIYHRINKLMDKISLITRENLSGVRVIRAFNKQENEKKRFIETTKTQKDEQVHAGYLSSLMNPATTVIVNTGIILILYVSAIKVNLGTLTQGEVIALINYMNAIMLSMYAFANVILIYVKATAASQRVQEVLSLKPNMVEGSQDMPDSYNHLITFDDVSFSYKEGQALEHLSFTINEGETVGIIGGTGSGKSTLVNLIPRFYDATEGRILIKDQPIEDYHYDTLRHMIGIVPQSATLFSGTIKENLLWGNSSASDEDLRTAIKISQAKEFIDKLPDGLETKIEAGGKNVSGGQRQRLTIARALVRKPEILILDDSASALDFATDAKLRRDIKKMHATSIIVSQRVSAIMNSDKILVLDHGKLAAMGTHDELLQTCTLYQEIVKSQMEGENNEK</sequence>
<keyword evidence="2" id="KW-0813">Transport</keyword>
<feature type="transmembrane region" description="Helical" evidence="9">
    <location>
        <begin position="132"/>
        <end position="150"/>
    </location>
</feature>
<dbReference type="EMBL" id="FNYK01000002">
    <property type="protein sequence ID" value="SEI38928.1"/>
    <property type="molecule type" value="Genomic_DNA"/>
</dbReference>
<dbReference type="RefSeq" id="WP_074731100.1">
    <property type="nucleotide sequence ID" value="NZ_FNYK01000002.1"/>
</dbReference>
<dbReference type="InterPro" id="IPR003593">
    <property type="entry name" value="AAA+_ATPase"/>
</dbReference>
<evidence type="ECO:0000259" key="10">
    <source>
        <dbReference type="PROSITE" id="PS50893"/>
    </source>
</evidence>
<keyword evidence="7 9" id="KW-1133">Transmembrane helix</keyword>
<feature type="transmembrane region" description="Helical" evidence="9">
    <location>
        <begin position="156"/>
        <end position="173"/>
    </location>
</feature>
<evidence type="ECO:0000256" key="6">
    <source>
        <dbReference type="ARBA" id="ARBA00022840"/>
    </source>
</evidence>
<dbReference type="InterPro" id="IPR003439">
    <property type="entry name" value="ABC_transporter-like_ATP-bd"/>
</dbReference>
<accession>A0A1H6Q550</accession>
<dbReference type="InterPro" id="IPR011527">
    <property type="entry name" value="ABC1_TM_dom"/>
</dbReference>
<dbReference type="Gene3D" id="3.40.50.300">
    <property type="entry name" value="P-loop containing nucleotide triphosphate hydrolases"/>
    <property type="match status" value="1"/>
</dbReference>
<protein>
    <submittedName>
        <fullName evidence="12">ATP-binding cassette, subfamily B</fullName>
    </submittedName>
</protein>
<evidence type="ECO:0000256" key="5">
    <source>
        <dbReference type="ARBA" id="ARBA00022741"/>
    </source>
</evidence>
<evidence type="ECO:0000256" key="4">
    <source>
        <dbReference type="ARBA" id="ARBA00022692"/>
    </source>
</evidence>
<organism evidence="12 13">
    <name type="scientific">Sharpea azabuensis</name>
    <dbReference type="NCBI Taxonomy" id="322505"/>
    <lineage>
        <taxon>Bacteria</taxon>
        <taxon>Bacillati</taxon>
        <taxon>Bacillota</taxon>
        <taxon>Erysipelotrichia</taxon>
        <taxon>Erysipelotrichales</taxon>
        <taxon>Coprobacillaceae</taxon>
        <taxon>Sharpea</taxon>
    </lineage>
</organism>
<keyword evidence="3" id="KW-1003">Cell membrane</keyword>
<evidence type="ECO:0000256" key="7">
    <source>
        <dbReference type="ARBA" id="ARBA00022989"/>
    </source>
</evidence>
<dbReference type="SUPFAM" id="SSF90123">
    <property type="entry name" value="ABC transporter transmembrane region"/>
    <property type="match status" value="1"/>
</dbReference>
<comment type="subcellular location">
    <subcellularLocation>
        <location evidence="1">Cell membrane</location>
        <topology evidence="1">Multi-pass membrane protein</topology>
    </subcellularLocation>
</comment>
<dbReference type="Pfam" id="PF00664">
    <property type="entry name" value="ABC_membrane"/>
    <property type="match status" value="1"/>
</dbReference>
<evidence type="ECO:0000313" key="12">
    <source>
        <dbReference type="EMBL" id="SEI38928.1"/>
    </source>
</evidence>
<keyword evidence="13" id="KW-1185">Reference proteome</keyword>
<dbReference type="SUPFAM" id="SSF52540">
    <property type="entry name" value="P-loop containing nucleoside triphosphate hydrolases"/>
    <property type="match status" value="1"/>
</dbReference>
<dbReference type="GO" id="GO:0016887">
    <property type="term" value="F:ATP hydrolysis activity"/>
    <property type="evidence" value="ECO:0007669"/>
    <property type="project" value="InterPro"/>
</dbReference>
<dbReference type="eggNOG" id="COG1132">
    <property type="taxonomic scope" value="Bacteria"/>
</dbReference>
<keyword evidence="8 9" id="KW-0472">Membrane</keyword>
<feature type="transmembrane region" description="Helical" evidence="9">
    <location>
        <begin position="271"/>
        <end position="296"/>
    </location>
</feature>
<dbReference type="InterPro" id="IPR017871">
    <property type="entry name" value="ABC_transporter-like_CS"/>
</dbReference>
<evidence type="ECO:0000259" key="11">
    <source>
        <dbReference type="PROSITE" id="PS50929"/>
    </source>
</evidence>
<dbReference type="InterPro" id="IPR039421">
    <property type="entry name" value="Type_1_exporter"/>
</dbReference>
<dbReference type="SMART" id="SM00382">
    <property type="entry name" value="AAA"/>
    <property type="match status" value="1"/>
</dbReference>
<keyword evidence="5" id="KW-0547">Nucleotide-binding</keyword>
<dbReference type="GO" id="GO:0005524">
    <property type="term" value="F:ATP binding"/>
    <property type="evidence" value="ECO:0007669"/>
    <property type="project" value="UniProtKB-KW"/>
</dbReference>
<feature type="transmembrane region" description="Helical" evidence="9">
    <location>
        <begin position="12"/>
        <end position="39"/>
    </location>
</feature>
<feature type="domain" description="ABC transporter" evidence="10">
    <location>
        <begin position="330"/>
        <end position="561"/>
    </location>
</feature>
<feature type="domain" description="ABC transmembrane type-1" evidence="11">
    <location>
        <begin position="15"/>
        <end position="297"/>
    </location>
</feature>
<dbReference type="GO" id="GO:0015421">
    <property type="term" value="F:ABC-type oligopeptide transporter activity"/>
    <property type="evidence" value="ECO:0007669"/>
    <property type="project" value="TreeGrafter"/>
</dbReference>
<evidence type="ECO:0000256" key="3">
    <source>
        <dbReference type="ARBA" id="ARBA00022475"/>
    </source>
</evidence>
<dbReference type="PROSITE" id="PS50929">
    <property type="entry name" value="ABC_TM1F"/>
    <property type="match status" value="1"/>
</dbReference>
<dbReference type="AlphaFoldDB" id="A0A1H6Q550"/>
<dbReference type="PANTHER" id="PTHR43394:SF1">
    <property type="entry name" value="ATP-BINDING CASSETTE SUB-FAMILY B MEMBER 10, MITOCHONDRIAL"/>
    <property type="match status" value="1"/>
</dbReference>